<dbReference type="InterPro" id="IPR028098">
    <property type="entry name" value="Glyco_trans_4-like_N"/>
</dbReference>
<organism evidence="5 6">
    <name type="scientific">Paenibacillus pasadenensis</name>
    <dbReference type="NCBI Taxonomy" id="217090"/>
    <lineage>
        <taxon>Bacteria</taxon>
        <taxon>Bacillati</taxon>
        <taxon>Bacillota</taxon>
        <taxon>Bacilli</taxon>
        <taxon>Bacillales</taxon>
        <taxon>Paenibacillaceae</taxon>
        <taxon>Paenibacillus</taxon>
    </lineage>
</organism>
<dbReference type="Proteomes" id="UP000234789">
    <property type="component" value="Unassembled WGS sequence"/>
</dbReference>
<name>A0A2N5N3A4_9BACL</name>
<protein>
    <submittedName>
        <fullName evidence="5">Glycosyltransferase</fullName>
    </submittedName>
</protein>
<evidence type="ECO:0000256" key="2">
    <source>
        <dbReference type="ARBA" id="ARBA00022679"/>
    </source>
</evidence>
<keyword evidence="1" id="KW-0328">Glycosyltransferase</keyword>
<feature type="domain" description="Glycosyl transferase family 1" evidence="3">
    <location>
        <begin position="198"/>
        <end position="365"/>
    </location>
</feature>
<dbReference type="CDD" id="cd03801">
    <property type="entry name" value="GT4_PimA-like"/>
    <property type="match status" value="1"/>
</dbReference>
<evidence type="ECO:0000256" key="1">
    <source>
        <dbReference type="ARBA" id="ARBA00022676"/>
    </source>
</evidence>
<dbReference type="AlphaFoldDB" id="A0A2N5N3A4"/>
<feature type="domain" description="Glycosyltransferase subfamily 4-like N-terminal" evidence="4">
    <location>
        <begin position="28"/>
        <end position="191"/>
    </location>
</feature>
<dbReference type="SUPFAM" id="SSF53756">
    <property type="entry name" value="UDP-Glycosyltransferase/glycogen phosphorylase"/>
    <property type="match status" value="1"/>
</dbReference>
<dbReference type="PANTHER" id="PTHR12526">
    <property type="entry name" value="GLYCOSYLTRANSFERASE"/>
    <property type="match status" value="1"/>
</dbReference>
<dbReference type="GO" id="GO:0016757">
    <property type="term" value="F:glycosyltransferase activity"/>
    <property type="evidence" value="ECO:0007669"/>
    <property type="project" value="UniProtKB-KW"/>
</dbReference>
<evidence type="ECO:0000313" key="6">
    <source>
        <dbReference type="Proteomes" id="UP000234789"/>
    </source>
</evidence>
<proteinExistence type="predicted"/>
<keyword evidence="2 5" id="KW-0808">Transferase</keyword>
<sequence length="393" mass="44190">MKYTKLLLKRVVKLKKLKVLFVNQTSRFGGAERVLFDLLQHMDREKFEPILVAPKGELLEEAESLEINCIELEDFSQMETTRGKMKGADLFKTLSTRRKIGTIIKTVAPDVIYTNSVKAHILVNLKSQRIPTLVRLHDFPQSFNGFSKKLLTYSLQNAKHISCVSDSVNRDVSSILGKASASKSSFTYNGYNSVSPPSRHHQKRVIIAGWLLEWKGFIPFVEAMEIVAEKNADWEFVIAGDVARDASGSQEFASVLKERVAQSPHRERFLFTGGYKKISEVTCCHEHCIFVHASLKPDPLPTVILEAASLKLPIICSKLGGGSEILEHESSGHVISPNPTDIAQSVLNLIENADKRMHFGNKAYQKNVESFSMNHYINGMERRILELSRSGFE</sequence>
<dbReference type="Gene3D" id="3.40.50.2000">
    <property type="entry name" value="Glycogen Phosphorylase B"/>
    <property type="match status" value="2"/>
</dbReference>
<dbReference type="EMBL" id="NFEZ01000004">
    <property type="protein sequence ID" value="PLT44815.1"/>
    <property type="molecule type" value="Genomic_DNA"/>
</dbReference>
<evidence type="ECO:0000259" key="4">
    <source>
        <dbReference type="Pfam" id="PF13439"/>
    </source>
</evidence>
<keyword evidence="6" id="KW-1185">Reference proteome</keyword>
<dbReference type="InterPro" id="IPR001296">
    <property type="entry name" value="Glyco_trans_1"/>
</dbReference>
<accession>A0A2N5N3A4</accession>
<gene>
    <name evidence="5" type="ORF">B8V81_3246</name>
</gene>
<reference evidence="5 6" key="1">
    <citation type="submission" date="2017-05" db="EMBL/GenBank/DDBJ databases">
        <title>Functional genome analysis of Paenibacillus pasadenensis strain R16: insights on endophytic life style and antifungal activity.</title>
        <authorList>
            <person name="Passera A."/>
            <person name="Marcolungo L."/>
            <person name="Casati P."/>
            <person name="Brasca M."/>
            <person name="Quaglino F."/>
            <person name="Delledonne M."/>
        </authorList>
    </citation>
    <scope>NUCLEOTIDE SEQUENCE [LARGE SCALE GENOMIC DNA]</scope>
    <source>
        <strain evidence="5 6">R16</strain>
    </source>
</reference>
<dbReference type="PANTHER" id="PTHR12526:SF629">
    <property type="entry name" value="TEICHURONIC ACID BIOSYNTHESIS GLYCOSYLTRANSFERASE TUAH-RELATED"/>
    <property type="match status" value="1"/>
</dbReference>
<comment type="caution">
    <text evidence="5">The sequence shown here is derived from an EMBL/GenBank/DDBJ whole genome shotgun (WGS) entry which is preliminary data.</text>
</comment>
<evidence type="ECO:0000259" key="3">
    <source>
        <dbReference type="Pfam" id="PF00534"/>
    </source>
</evidence>
<dbReference type="Pfam" id="PF00534">
    <property type="entry name" value="Glycos_transf_1"/>
    <property type="match status" value="1"/>
</dbReference>
<evidence type="ECO:0000313" key="5">
    <source>
        <dbReference type="EMBL" id="PLT44815.1"/>
    </source>
</evidence>
<dbReference type="Pfam" id="PF13439">
    <property type="entry name" value="Glyco_transf_4"/>
    <property type="match status" value="1"/>
</dbReference>